<protein>
    <submittedName>
        <fullName evidence="1">Unannotated protein</fullName>
    </submittedName>
</protein>
<name>A0A6J6G1T0_9ZZZZ</name>
<reference evidence="1" key="1">
    <citation type="submission" date="2020-05" db="EMBL/GenBank/DDBJ databases">
        <authorList>
            <person name="Chiriac C."/>
            <person name="Salcher M."/>
            <person name="Ghai R."/>
            <person name="Kavagutti S V."/>
        </authorList>
    </citation>
    <scope>NUCLEOTIDE SEQUENCE</scope>
</reference>
<gene>
    <name evidence="1" type="ORF">UFOPK1775_00629</name>
</gene>
<proteinExistence type="predicted"/>
<evidence type="ECO:0000313" key="1">
    <source>
        <dbReference type="EMBL" id="CAB4590878.1"/>
    </source>
</evidence>
<accession>A0A6J6G1T0</accession>
<organism evidence="1">
    <name type="scientific">freshwater metagenome</name>
    <dbReference type="NCBI Taxonomy" id="449393"/>
    <lineage>
        <taxon>unclassified sequences</taxon>
        <taxon>metagenomes</taxon>
        <taxon>ecological metagenomes</taxon>
    </lineage>
</organism>
<sequence length="275" mass="29375">MHVGFEDGSAVSIYIHSPTLSASEVYKITVETSDYSTLMQYVSSPSCDFDSIGGETATAFNSIAEGLIGGIPGVSLVGDAEIWGLPAATFESFVREDQEISLEDGAAVSSGWGDRENSTLQDCLKDLLDQSYEDNDDVSSVQAITFSISVPRNISGFDFNWILASDEGVNSEWDVAAVLVDGRDYALLADGKVAHVYNGNLNGLDLSFDTSPDDLSQNLDGISTWSDLYQVRALFDKASNPADGSGYSVHQITIAAGNTDDDEGDTTLILSNFRG</sequence>
<dbReference type="EMBL" id="CAEZUB010000059">
    <property type="protein sequence ID" value="CAB4590878.1"/>
    <property type="molecule type" value="Genomic_DNA"/>
</dbReference>
<dbReference type="AlphaFoldDB" id="A0A6J6G1T0"/>